<evidence type="ECO:0000313" key="1">
    <source>
        <dbReference type="EMBL" id="KJA19376.1"/>
    </source>
</evidence>
<name>A0A0D2NRQ3_HYPSF</name>
<organism evidence="1 2">
    <name type="scientific">Hypholoma sublateritium (strain FD-334 SS-4)</name>
    <dbReference type="NCBI Taxonomy" id="945553"/>
    <lineage>
        <taxon>Eukaryota</taxon>
        <taxon>Fungi</taxon>
        <taxon>Dikarya</taxon>
        <taxon>Basidiomycota</taxon>
        <taxon>Agaricomycotina</taxon>
        <taxon>Agaricomycetes</taxon>
        <taxon>Agaricomycetidae</taxon>
        <taxon>Agaricales</taxon>
        <taxon>Agaricineae</taxon>
        <taxon>Strophariaceae</taxon>
        <taxon>Hypholoma</taxon>
    </lineage>
</organism>
<gene>
    <name evidence="1" type="ORF">HYPSUDRAFT_893673</name>
</gene>
<keyword evidence="2" id="KW-1185">Reference proteome</keyword>
<dbReference type="Proteomes" id="UP000054270">
    <property type="component" value="Unassembled WGS sequence"/>
</dbReference>
<sequence>MRAVRASRLFRGCSRYDTMPQCRDTQRVQMCLRARVPAAPLSTPQTASTRQRPLPHAEYHRTRHRYPCRPIYRHYLIPVADPHAHHRRRFALREIHFGAVFEAIWELKHNSREHETPVLLYDGGDGCTHCNASSASFSPRADALPRRACSSEAALQLHASRDPVIAGVFRTTAQRGASSAARSLRTFAARTASDTLGAARPPRIRADDSHPATAPVPLRRRLYVRIPAPDARHAAQVNITLGLCPVDLYCNLLPRSTRCTSTSPRARGRTHASSPFVLTWTLCPVSGAPDVATTRPGRRGAGG</sequence>
<proteinExistence type="predicted"/>
<evidence type="ECO:0000313" key="2">
    <source>
        <dbReference type="Proteomes" id="UP000054270"/>
    </source>
</evidence>
<dbReference type="EMBL" id="KN817578">
    <property type="protein sequence ID" value="KJA19376.1"/>
    <property type="molecule type" value="Genomic_DNA"/>
</dbReference>
<protein>
    <submittedName>
        <fullName evidence="1">Uncharacterized protein</fullName>
    </submittedName>
</protein>
<dbReference type="AlphaFoldDB" id="A0A0D2NRQ3"/>
<accession>A0A0D2NRQ3</accession>
<reference evidence="2" key="1">
    <citation type="submission" date="2014-04" db="EMBL/GenBank/DDBJ databases">
        <title>Evolutionary Origins and Diversification of the Mycorrhizal Mutualists.</title>
        <authorList>
            <consortium name="DOE Joint Genome Institute"/>
            <consortium name="Mycorrhizal Genomics Consortium"/>
            <person name="Kohler A."/>
            <person name="Kuo A."/>
            <person name="Nagy L.G."/>
            <person name="Floudas D."/>
            <person name="Copeland A."/>
            <person name="Barry K.W."/>
            <person name="Cichocki N."/>
            <person name="Veneault-Fourrey C."/>
            <person name="LaButti K."/>
            <person name="Lindquist E.A."/>
            <person name="Lipzen A."/>
            <person name="Lundell T."/>
            <person name="Morin E."/>
            <person name="Murat C."/>
            <person name="Riley R."/>
            <person name="Ohm R."/>
            <person name="Sun H."/>
            <person name="Tunlid A."/>
            <person name="Henrissat B."/>
            <person name="Grigoriev I.V."/>
            <person name="Hibbett D.S."/>
            <person name="Martin F."/>
        </authorList>
    </citation>
    <scope>NUCLEOTIDE SEQUENCE [LARGE SCALE GENOMIC DNA]</scope>
    <source>
        <strain evidence="2">FD-334 SS-4</strain>
    </source>
</reference>